<dbReference type="EMBL" id="LPJV01000014">
    <property type="protein sequence ID" value="KWF57635.1"/>
    <property type="molecule type" value="Genomic_DNA"/>
</dbReference>
<gene>
    <name evidence="1" type="ORF">WL88_08865</name>
</gene>
<dbReference type="InterPro" id="IPR009211">
    <property type="entry name" value="TagJ"/>
</dbReference>
<dbReference type="RefSeq" id="WP_060187985.1">
    <property type="nucleotide sequence ID" value="NZ_LPJS01000062.1"/>
</dbReference>
<dbReference type="AlphaFoldDB" id="A0AAW3PL19"/>
<proteinExistence type="predicted"/>
<dbReference type="Proteomes" id="UP000063236">
    <property type="component" value="Unassembled WGS sequence"/>
</dbReference>
<organism evidence="1 2">
    <name type="scientific">Burkholderia diffusa</name>
    <dbReference type="NCBI Taxonomy" id="488732"/>
    <lineage>
        <taxon>Bacteria</taxon>
        <taxon>Pseudomonadati</taxon>
        <taxon>Pseudomonadota</taxon>
        <taxon>Betaproteobacteria</taxon>
        <taxon>Burkholderiales</taxon>
        <taxon>Burkholderiaceae</taxon>
        <taxon>Burkholderia</taxon>
        <taxon>Burkholderia cepacia complex</taxon>
    </lineage>
</organism>
<protein>
    <submittedName>
        <fullName evidence="1">ImpE/SciE family protein</fullName>
    </submittedName>
</protein>
<dbReference type="Pfam" id="PF07024">
    <property type="entry name" value="ImpE"/>
    <property type="match status" value="1"/>
</dbReference>
<reference evidence="1 2" key="1">
    <citation type="submission" date="2015-11" db="EMBL/GenBank/DDBJ databases">
        <title>Expanding the genomic diversity of Burkholderia species for the development of highly accurate diagnostics.</title>
        <authorList>
            <person name="Sahl J."/>
            <person name="Keim P."/>
            <person name="Wagner D."/>
        </authorList>
    </citation>
    <scope>NUCLEOTIDE SEQUENCE [LARGE SCALE GENOMIC DNA]</scope>
    <source>
        <strain evidence="1 2">MSMB378WGS</strain>
    </source>
</reference>
<dbReference type="InterPro" id="IPR011990">
    <property type="entry name" value="TPR-like_helical_dom_sf"/>
</dbReference>
<sequence length="283" mass="31006">MTRSTAAEVLPAHRLSQAPLDEQIARTEAHVRAQPTTPPHRWALFQSMCVTGQWARAIQQLQAWGRLVPDQAQTAQVFRDLIRAERHRARVVHGRARPGFVFDPPPWIDGLLGALRAAAEGQLEVADGLRSAAFDAAPDVATSIPDGTAAWIVDSDSRLGPVCEFIGAGHYRWVPIADLAGWRVSTPTTLVDLVWAPCTLTLVDGNTLHGFMPARYPDSEAGSDAVRVGRETVWRHEGRTAAIALGQKTWMTEQGDFSLFELADATFGSHVARHATDRKQLDD</sequence>
<dbReference type="PIRSF" id="PIRSF029288">
    <property type="entry name" value="SciE_ImpE"/>
    <property type="match status" value="1"/>
</dbReference>
<accession>A0AAW3PL19</accession>
<evidence type="ECO:0000313" key="1">
    <source>
        <dbReference type="EMBL" id="KWF57635.1"/>
    </source>
</evidence>
<dbReference type="Gene3D" id="1.25.40.10">
    <property type="entry name" value="Tetratricopeptide repeat domain"/>
    <property type="match status" value="1"/>
</dbReference>
<comment type="caution">
    <text evidence="1">The sequence shown here is derived from an EMBL/GenBank/DDBJ whole genome shotgun (WGS) entry which is preliminary data.</text>
</comment>
<evidence type="ECO:0000313" key="2">
    <source>
        <dbReference type="Proteomes" id="UP000063236"/>
    </source>
</evidence>
<dbReference type="SUPFAM" id="SSF144059">
    <property type="entry name" value="ImpE-like"/>
    <property type="match status" value="1"/>
</dbReference>
<name>A0AAW3PL19_9BURK</name>